<gene>
    <name evidence="1" type="ORF">C7M51_04312</name>
</gene>
<name>A0A6P1Q682_9GAMM</name>
<protein>
    <submittedName>
        <fullName evidence="1">Uncharacterized protein</fullName>
    </submittedName>
</protein>
<reference evidence="1 2" key="1">
    <citation type="submission" date="2018-03" db="EMBL/GenBank/DDBJ databases">
        <title>Pantoea intestinalis SRCM103226 isolated form the mealworm.</title>
        <authorList>
            <person name="Jeong D.-Y."/>
            <person name="Kim J.W."/>
        </authorList>
    </citation>
    <scope>NUCLEOTIDE SEQUENCE [LARGE SCALE GENOMIC DNA]</scope>
    <source>
        <strain evidence="1 2">SRCM103226</strain>
    </source>
</reference>
<evidence type="ECO:0000313" key="2">
    <source>
        <dbReference type="Proteomes" id="UP000464053"/>
    </source>
</evidence>
<proteinExistence type="predicted"/>
<dbReference type="EMBL" id="CP028271">
    <property type="protein sequence ID" value="QHM73951.1"/>
    <property type="molecule type" value="Genomic_DNA"/>
</dbReference>
<organism evidence="1 2">
    <name type="scientific">Mixta intestinalis</name>
    <dbReference type="NCBI Taxonomy" id="1615494"/>
    <lineage>
        <taxon>Bacteria</taxon>
        <taxon>Pseudomonadati</taxon>
        <taxon>Pseudomonadota</taxon>
        <taxon>Gammaproteobacteria</taxon>
        <taxon>Enterobacterales</taxon>
        <taxon>Erwiniaceae</taxon>
        <taxon>Mixta</taxon>
    </lineage>
</organism>
<accession>A0A6P1Q682</accession>
<dbReference type="AlphaFoldDB" id="A0A6P1Q682"/>
<keyword evidence="2" id="KW-1185">Reference proteome</keyword>
<evidence type="ECO:0000313" key="1">
    <source>
        <dbReference type="EMBL" id="QHM73951.1"/>
    </source>
</evidence>
<dbReference type="KEGG" id="mint:C7M51_04312"/>
<sequence length="54" mass="6028">MDLSAAPIAVNNRPEAKWALDLVLSTIIFGKSGIINQILFFTQGIVLKFFFNIM</sequence>
<dbReference type="Proteomes" id="UP000464053">
    <property type="component" value="Chromosome"/>
</dbReference>